<dbReference type="GO" id="GO:0004252">
    <property type="term" value="F:serine-type endopeptidase activity"/>
    <property type="evidence" value="ECO:0007669"/>
    <property type="project" value="InterPro"/>
</dbReference>
<sequence length="86" mass="9424">MALMKIITLFLSLFLLVDEPYLSSGKKTVHEDNLPFTADFGLITIPNDAAFVMGDNRLNSYDSRSVGPVPIAQVIGKAAKKLAEKR</sequence>
<dbReference type="InterPro" id="IPR019533">
    <property type="entry name" value="Peptidase_S26"/>
</dbReference>
<reference evidence="5 6" key="1">
    <citation type="submission" date="2019-06" db="EMBL/GenBank/DDBJ databases">
        <title>Whole genome shotgun sequence of Brevibacillus parabrevis NBRC 12334.</title>
        <authorList>
            <person name="Hosoyama A."/>
            <person name="Uohara A."/>
            <person name="Ohji S."/>
            <person name="Ichikawa N."/>
        </authorList>
    </citation>
    <scope>NUCLEOTIDE SEQUENCE [LARGE SCALE GENOMIC DNA]</scope>
    <source>
        <strain evidence="5 6">NBRC 12334</strain>
    </source>
</reference>
<dbReference type="Pfam" id="PF10502">
    <property type="entry name" value="Peptidase_S26"/>
    <property type="match status" value="1"/>
</dbReference>
<evidence type="ECO:0000256" key="1">
    <source>
        <dbReference type="ARBA" id="ARBA00004401"/>
    </source>
</evidence>
<dbReference type="InterPro" id="IPR000223">
    <property type="entry name" value="Pept_S26A_signal_pept_1"/>
</dbReference>
<dbReference type="GO" id="GO:0006465">
    <property type="term" value="P:signal peptide processing"/>
    <property type="evidence" value="ECO:0007669"/>
    <property type="project" value="InterPro"/>
</dbReference>
<dbReference type="SUPFAM" id="SSF51306">
    <property type="entry name" value="LexA/Signal peptidase"/>
    <property type="match status" value="1"/>
</dbReference>
<keyword evidence="3" id="KW-0645">Protease</keyword>
<keyword evidence="6" id="KW-1185">Reference proteome</keyword>
<evidence type="ECO:0000259" key="4">
    <source>
        <dbReference type="Pfam" id="PF10502"/>
    </source>
</evidence>
<evidence type="ECO:0000256" key="3">
    <source>
        <dbReference type="RuleBase" id="RU362042"/>
    </source>
</evidence>
<dbReference type="InterPro" id="IPR036286">
    <property type="entry name" value="LexA/Signal_pep-like_sf"/>
</dbReference>
<dbReference type="Proteomes" id="UP000316882">
    <property type="component" value="Unassembled WGS sequence"/>
</dbReference>
<gene>
    <name evidence="5" type="ORF">BPA01_19890</name>
</gene>
<comment type="caution">
    <text evidence="5">The sequence shown here is derived from an EMBL/GenBank/DDBJ whole genome shotgun (WGS) entry which is preliminary data.</text>
</comment>
<proteinExistence type="inferred from homology"/>
<evidence type="ECO:0000256" key="2">
    <source>
        <dbReference type="ARBA" id="ARBA00009370"/>
    </source>
</evidence>
<dbReference type="GO" id="GO:0005886">
    <property type="term" value="C:plasma membrane"/>
    <property type="evidence" value="ECO:0007669"/>
    <property type="project" value="UniProtKB-SubCell"/>
</dbReference>
<comment type="subcellular location">
    <subcellularLocation>
        <location evidence="1">Cell membrane</location>
        <topology evidence="1">Single-pass type II membrane protein</topology>
    </subcellularLocation>
    <subcellularLocation>
        <location evidence="3">Membrane</location>
        <topology evidence="3">Single-pass type II membrane protein</topology>
    </subcellularLocation>
</comment>
<dbReference type="PANTHER" id="PTHR43390:SF1">
    <property type="entry name" value="CHLOROPLAST PROCESSING PEPTIDASE"/>
    <property type="match status" value="1"/>
</dbReference>
<comment type="similarity">
    <text evidence="2 3">Belongs to the peptidase S26 family.</text>
</comment>
<dbReference type="EC" id="3.4.21.89" evidence="3"/>
<dbReference type="STRING" id="54914.AV540_02080"/>
<protein>
    <recommendedName>
        <fullName evidence="3">Signal peptidase I</fullName>
        <ecNumber evidence="3">3.4.21.89</ecNumber>
    </recommendedName>
</protein>
<evidence type="ECO:0000313" key="5">
    <source>
        <dbReference type="EMBL" id="GEB32409.1"/>
    </source>
</evidence>
<evidence type="ECO:0000313" key="6">
    <source>
        <dbReference type="Proteomes" id="UP000316882"/>
    </source>
</evidence>
<dbReference type="CDD" id="cd06530">
    <property type="entry name" value="S26_SPase_I"/>
    <property type="match status" value="1"/>
</dbReference>
<dbReference type="PANTHER" id="PTHR43390">
    <property type="entry name" value="SIGNAL PEPTIDASE I"/>
    <property type="match status" value="1"/>
</dbReference>
<keyword evidence="3" id="KW-0378">Hydrolase</keyword>
<comment type="catalytic activity">
    <reaction evidence="3">
        <text>Cleavage of hydrophobic, N-terminal signal or leader sequences from secreted and periplasmic proteins.</text>
        <dbReference type="EC" id="3.4.21.89"/>
    </reaction>
</comment>
<dbReference type="GO" id="GO:0009003">
    <property type="term" value="F:signal peptidase activity"/>
    <property type="evidence" value="ECO:0007669"/>
    <property type="project" value="UniProtKB-EC"/>
</dbReference>
<feature type="domain" description="Peptidase S26" evidence="4">
    <location>
        <begin position="17"/>
        <end position="79"/>
    </location>
</feature>
<dbReference type="EMBL" id="BJMH01000007">
    <property type="protein sequence ID" value="GEB32409.1"/>
    <property type="molecule type" value="Genomic_DNA"/>
</dbReference>
<dbReference type="NCBIfam" id="TIGR02227">
    <property type="entry name" value="sigpep_I_bact"/>
    <property type="match status" value="1"/>
</dbReference>
<dbReference type="Gene3D" id="2.10.109.10">
    <property type="entry name" value="Umud Fragment, subunit A"/>
    <property type="match status" value="1"/>
</dbReference>
<organism evidence="5 6">
    <name type="scientific">Brevibacillus parabrevis</name>
    <dbReference type="NCBI Taxonomy" id="54914"/>
    <lineage>
        <taxon>Bacteria</taxon>
        <taxon>Bacillati</taxon>
        <taxon>Bacillota</taxon>
        <taxon>Bacilli</taxon>
        <taxon>Bacillales</taxon>
        <taxon>Paenibacillaceae</taxon>
        <taxon>Brevibacillus</taxon>
    </lineage>
</organism>
<dbReference type="AlphaFoldDB" id="A0A4Y3PMS5"/>
<name>A0A4Y3PMS5_BREPA</name>
<accession>A0A4Y3PMS5</accession>